<evidence type="ECO:0000313" key="1">
    <source>
        <dbReference type="EMBL" id="MFD2647974.1"/>
    </source>
</evidence>
<dbReference type="RefSeq" id="WP_386833026.1">
    <property type="nucleotide sequence ID" value="NZ_JBHUNP010000001.1"/>
</dbReference>
<organism evidence="1 2">
    <name type="scientific">Devosia albogilva</name>
    <dbReference type="NCBI Taxonomy" id="429726"/>
    <lineage>
        <taxon>Bacteria</taxon>
        <taxon>Pseudomonadati</taxon>
        <taxon>Pseudomonadota</taxon>
        <taxon>Alphaproteobacteria</taxon>
        <taxon>Hyphomicrobiales</taxon>
        <taxon>Devosiaceae</taxon>
        <taxon>Devosia</taxon>
    </lineage>
</organism>
<keyword evidence="2" id="KW-1185">Reference proteome</keyword>
<dbReference type="EMBL" id="JBHUNP010000001">
    <property type="protein sequence ID" value="MFD2647974.1"/>
    <property type="molecule type" value="Genomic_DNA"/>
</dbReference>
<dbReference type="Proteomes" id="UP001597521">
    <property type="component" value="Unassembled WGS sequence"/>
</dbReference>
<name>A0ABW5QK26_9HYPH</name>
<gene>
    <name evidence="1" type="ORF">ACFSX5_09240</name>
</gene>
<evidence type="ECO:0000313" key="2">
    <source>
        <dbReference type="Proteomes" id="UP001597521"/>
    </source>
</evidence>
<proteinExistence type="predicted"/>
<comment type="caution">
    <text evidence="1">The sequence shown here is derived from an EMBL/GenBank/DDBJ whole genome shotgun (WGS) entry which is preliminary data.</text>
</comment>
<protein>
    <recommendedName>
        <fullName evidence="3">NodB homology domain-containing protein</fullName>
    </recommendedName>
</protein>
<evidence type="ECO:0008006" key="3">
    <source>
        <dbReference type="Google" id="ProtNLM"/>
    </source>
</evidence>
<reference evidence="2" key="1">
    <citation type="journal article" date="2019" name="Int. J. Syst. Evol. Microbiol.">
        <title>The Global Catalogue of Microorganisms (GCM) 10K type strain sequencing project: providing services to taxonomists for standard genome sequencing and annotation.</title>
        <authorList>
            <consortium name="The Broad Institute Genomics Platform"/>
            <consortium name="The Broad Institute Genome Sequencing Center for Infectious Disease"/>
            <person name="Wu L."/>
            <person name="Ma J."/>
        </authorList>
    </citation>
    <scope>NUCLEOTIDE SEQUENCE [LARGE SCALE GENOMIC DNA]</scope>
    <source>
        <strain evidence="2">CCM 7427</strain>
    </source>
</reference>
<sequence length="576" mass="63381">MEALPQLHHAEGHDPEILRAEGFTGFSHANIEDLTREELSSHAVAILTGGDLNPGHLAIIRDWLENGGNLIAMRPGESLSAMAGLRSSGLTISGGYLQIDTSGPPGQGLVAETIQFHGEADIAVTTGETRSLAGLYHDAVTPARAPAVTLRPVGTSGGDIAVFLFDLALSVALTRQGNPAWEGQERDEAEPIRPNDLFFGDAGSNTQADFVDLDKVAIPQADEQMRLLSNVILHLTRDTAPLPRFWYFPKGAKAVLVMAADDHGTRDGTERFFQRLLALGPEGCDVANWDCARATSWIYASSDLTNQQAAEFIAQGFDIGSHPNTHCHNWSEDSLARAFFEDLHSFALKYPDLPRQQGSRLHCIVWSDYASHPRIERGWGIRYDLNYYYWPGTWIANRSGFMTGSGLPMRFADREGRLIDVYQQETHLVDEVFGTAFSPVETLIDRALGPEGYYGAFGTHVDFHNDFDLQLMNLAVEKNVPMVSVQQMLDWTDGRNASGFDNTKWEDDVLSFDVHADARTGEMLVGMLPFNFNNAQLVELRRGEAAVPFTAEQIKGVEYGLFSATSGSYTATYAPH</sequence>
<accession>A0ABW5QK26</accession>